<name>G8Y1K4_PICSO</name>
<proteinExistence type="predicted"/>
<dbReference type="InParanoid" id="G8Y1K4"/>
<dbReference type="HOGENOM" id="CLU_2321193_0_0_1"/>
<dbReference type="EMBL" id="FO082046">
    <property type="protein sequence ID" value="CCE86707.1"/>
    <property type="molecule type" value="Genomic_DNA"/>
</dbReference>
<evidence type="ECO:0000313" key="1">
    <source>
        <dbReference type="EMBL" id="CCE86707.1"/>
    </source>
</evidence>
<keyword evidence="2" id="KW-1185">Reference proteome</keyword>
<protein>
    <submittedName>
        <fullName evidence="1">Piso0_005213 protein</fullName>
    </submittedName>
</protein>
<accession>G8Y1K4</accession>
<sequence length="99" mass="11114">MGNNCKTGSARSQYLSLGAYCSKSCPVCSTHQALHYVTFAPSPMGDSDRLWIHWLHFSGEKFILYVLAPYIAHSNVTTRLRWDAAQPLVLSRHISASRM</sequence>
<organism evidence="1 2">
    <name type="scientific">Pichia sorbitophila (strain ATCC MYA-4447 / BCRC 22081 / CBS 7064 / NBRC 10061 / NRRL Y-12695)</name>
    <name type="common">Hybrid yeast</name>
    <dbReference type="NCBI Taxonomy" id="559304"/>
    <lineage>
        <taxon>Eukaryota</taxon>
        <taxon>Fungi</taxon>
        <taxon>Dikarya</taxon>
        <taxon>Ascomycota</taxon>
        <taxon>Saccharomycotina</taxon>
        <taxon>Pichiomycetes</taxon>
        <taxon>Debaryomycetaceae</taxon>
        <taxon>Millerozyma</taxon>
    </lineage>
</organism>
<reference evidence="1 2" key="1">
    <citation type="journal article" date="2012" name="G3 (Bethesda)">
        <title>Pichia sorbitophila, an interspecies yeast hybrid reveals early steps of genome resolution following polyploidization.</title>
        <authorList>
            <person name="Leh Louis V."/>
            <person name="Despons L."/>
            <person name="Friedrich A."/>
            <person name="Martin T."/>
            <person name="Durrens P."/>
            <person name="Casaregola S."/>
            <person name="Neuveglise C."/>
            <person name="Fairhead C."/>
            <person name="Marck C."/>
            <person name="Cruz J.A."/>
            <person name="Straub M.L."/>
            <person name="Kugler V."/>
            <person name="Sacerdot C."/>
            <person name="Uzunov Z."/>
            <person name="Thierry A."/>
            <person name="Weiss S."/>
            <person name="Bleykasten C."/>
            <person name="De Montigny J."/>
            <person name="Jacques N."/>
            <person name="Jung P."/>
            <person name="Lemaire M."/>
            <person name="Mallet S."/>
            <person name="Morel G."/>
            <person name="Richard G.F."/>
            <person name="Sarkar A."/>
            <person name="Savel G."/>
            <person name="Schacherer J."/>
            <person name="Seret M.L."/>
            <person name="Talla E."/>
            <person name="Samson G."/>
            <person name="Jubin C."/>
            <person name="Poulain J."/>
            <person name="Vacherie B."/>
            <person name="Barbe V."/>
            <person name="Pelletier E."/>
            <person name="Sherman D.J."/>
            <person name="Westhof E."/>
            <person name="Weissenbach J."/>
            <person name="Baret P.V."/>
            <person name="Wincker P."/>
            <person name="Gaillardin C."/>
            <person name="Dujon B."/>
            <person name="Souciet J.L."/>
        </authorList>
    </citation>
    <scope>NUCLEOTIDE SEQUENCE [LARGE SCALE GENOMIC DNA]</scope>
    <source>
        <strain evidence="2">ATCC MYA-4447 / BCRC 22081 / CBS 7064 / NBRC 10061 / NRRL Y-12695</strain>
    </source>
</reference>
<gene>
    <name evidence="1" type="primary">Piso0_005213</name>
    <name evidence="1" type="ORF">GNLVRS01_PISO0N10243g</name>
</gene>
<dbReference type="Proteomes" id="UP000005222">
    <property type="component" value="Chromosome N"/>
</dbReference>
<dbReference type="AlphaFoldDB" id="G8Y1K4"/>
<evidence type="ECO:0000313" key="2">
    <source>
        <dbReference type="Proteomes" id="UP000005222"/>
    </source>
</evidence>